<dbReference type="CDD" id="cd00037">
    <property type="entry name" value="CLECT"/>
    <property type="match status" value="1"/>
</dbReference>
<protein>
    <recommendedName>
        <fullName evidence="2">C-type lectin domain-containing protein</fullName>
    </recommendedName>
</protein>
<dbReference type="InterPro" id="IPR001304">
    <property type="entry name" value="C-type_lectin-like"/>
</dbReference>
<reference evidence="3 4" key="1">
    <citation type="submission" date="2020-06" db="EMBL/GenBank/DDBJ databases">
        <authorList>
            <person name="Li R."/>
            <person name="Bekaert M."/>
        </authorList>
    </citation>
    <scope>NUCLEOTIDE SEQUENCE [LARGE SCALE GENOMIC DNA]</scope>
    <source>
        <strain evidence="4">wild</strain>
    </source>
</reference>
<dbReference type="InterPro" id="IPR018378">
    <property type="entry name" value="C-type_lectin_CS"/>
</dbReference>
<proteinExistence type="predicted"/>
<dbReference type="Proteomes" id="UP000507470">
    <property type="component" value="Unassembled WGS sequence"/>
</dbReference>
<sequence>MNIQELHTSIRTISLCENEGEDIYIEGITGPCIRCFCKLSTVDQGFLKGGVIPETGKFERFHALKCVLSNQMSTTPLNLPLALGNTIGNIEKGCNFKGKQLSDGESFTLNSDPCTKCLCQGYKLQYVKEECCPRCIEDQCPEGARFKKCTKKCERTCDNPYTRRKISDFWVGGEDDLIEGEWTWAETDEPFDFTDWIHGQPDNSNDEDCLSLWKANSWEWNDASCETHSYYICERA</sequence>
<evidence type="ECO:0000313" key="3">
    <source>
        <dbReference type="EMBL" id="CAC5412288.1"/>
    </source>
</evidence>
<evidence type="ECO:0000256" key="1">
    <source>
        <dbReference type="ARBA" id="ARBA00023157"/>
    </source>
</evidence>
<dbReference type="PROSITE" id="PS50041">
    <property type="entry name" value="C_TYPE_LECTIN_2"/>
    <property type="match status" value="1"/>
</dbReference>
<name>A0A6J8DUI2_MYTCO</name>
<evidence type="ECO:0000313" key="4">
    <source>
        <dbReference type="Proteomes" id="UP000507470"/>
    </source>
</evidence>
<dbReference type="InterPro" id="IPR050111">
    <property type="entry name" value="C-type_lectin/snaclec_domain"/>
</dbReference>
<dbReference type="AlphaFoldDB" id="A0A6J8DUI2"/>
<keyword evidence="4" id="KW-1185">Reference proteome</keyword>
<evidence type="ECO:0000259" key="2">
    <source>
        <dbReference type="PROSITE" id="PS50041"/>
    </source>
</evidence>
<dbReference type="EMBL" id="CACVKT020007993">
    <property type="protein sequence ID" value="CAC5412288.1"/>
    <property type="molecule type" value="Genomic_DNA"/>
</dbReference>
<dbReference type="OrthoDB" id="6097711at2759"/>
<dbReference type="Pfam" id="PF00059">
    <property type="entry name" value="Lectin_C"/>
    <property type="match status" value="1"/>
</dbReference>
<organism evidence="3 4">
    <name type="scientific">Mytilus coruscus</name>
    <name type="common">Sea mussel</name>
    <dbReference type="NCBI Taxonomy" id="42192"/>
    <lineage>
        <taxon>Eukaryota</taxon>
        <taxon>Metazoa</taxon>
        <taxon>Spiralia</taxon>
        <taxon>Lophotrochozoa</taxon>
        <taxon>Mollusca</taxon>
        <taxon>Bivalvia</taxon>
        <taxon>Autobranchia</taxon>
        <taxon>Pteriomorphia</taxon>
        <taxon>Mytilida</taxon>
        <taxon>Mytiloidea</taxon>
        <taxon>Mytilidae</taxon>
        <taxon>Mytilinae</taxon>
        <taxon>Mytilus</taxon>
    </lineage>
</organism>
<dbReference type="PROSITE" id="PS00615">
    <property type="entry name" value="C_TYPE_LECTIN_1"/>
    <property type="match status" value="1"/>
</dbReference>
<dbReference type="InterPro" id="IPR016187">
    <property type="entry name" value="CTDL_fold"/>
</dbReference>
<dbReference type="Gene3D" id="3.10.100.10">
    <property type="entry name" value="Mannose-Binding Protein A, subunit A"/>
    <property type="match status" value="1"/>
</dbReference>
<dbReference type="SUPFAM" id="SSF56436">
    <property type="entry name" value="C-type lectin-like"/>
    <property type="match status" value="1"/>
</dbReference>
<dbReference type="Gene3D" id="2.10.70.10">
    <property type="entry name" value="Complement Module, domain 1"/>
    <property type="match status" value="1"/>
</dbReference>
<dbReference type="InterPro" id="IPR016186">
    <property type="entry name" value="C-type_lectin-like/link_sf"/>
</dbReference>
<dbReference type="PANTHER" id="PTHR22803">
    <property type="entry name" value="MANNOSE, PHOSPHOLIPASE, LECTIN RECEPTOR RELATED"/>
    <property type="match status" value="1"/>
</dbReference>
<keyword evidence="1" id="KW-1015">Disulfide bond</keyword>
<accession>A0A6J8DUI2</accession>
<gene>
    <name evidence="3" type="ORF">MCOR_45286</name>
</gene>
<feature type="domain" description="C-type lectin" evidence="2">
    <location>
        <begin position="167"/>
        <end position="234"/>
    </location>
</feature>